<keyword evidence="7" id="KW-1185">Reference proteome</keyword>
<feature type="domain" description="Methyl-accepting transducer" evidence="5">
    <location>
        <begin position="209"/>
        <end position="466"/>
    </location>
</feature>
<feature type="coiled-coil region" evidence="3">
    <location>
        <begin position="465"/>
        <end position="492"/>
    </location>
</feature>
<keyword evidence="4" id="KW-0472">Membrane</keyword>
<evidence type="ECO:0000313" key="7">
    <source>
        <dbReference type="Proteomes" id="UP000600565"/>
    </source>
</evidence>
<sequence>MEKRIDKLNWVHQLNTIITVILVVLILTPLIYKNGFQQSIPYLIAGGSVVLLSTLNYFLKISYFAKGLIFALLPAIVTILLFYLDGDAINKHYILFITFIMAAMYFNERLILTFLTVINSLYLLLYIVAPEKLLGDNASIPIFITVFAIINGCNFMLYRLTKWGNKLVKDAQSKEKEAKELLANLTVILNKIDDGSVQLAQNIINVNDNVHTLNVASETILHSSNQMATAIHSEAEMIQKINEQMVLAHQNMLMTKQSSEMTVKGSTEVQAAVEYSWKKVHEVTNGMETLSDSIDLTTVTIDDLHESLAKVNELLDGIKAIANQTNLLSLNASIEAARAGEHGKGFAVVADEVKKLAGQSAEIAANITEVTKQLLQRAATARLKAYEGKDAVHSNVEALNDISVSFNGIKQSFDNIQTKLSEDMLTITNTNGMVEEAMNQMESLSAISEENAAMTEEIATSIHEEHEMMQAISKASKQLQQLQQDLSEISKQR</sequence>
<proteinExistence type="predicted"/>
<dbReference type="SUPFAM" id="SSF58104">
    <property type="entry name" value="Methyl-accepting chemotaxis protein (MCP) signaling domain"/>
    <property type="match status" value="1"/>
</dbReference>
<feature type="transmembrane region" description="Helical" evidence="4">
    <location>
        <begin position="140"/>
        <end position="160"/>
    </location>
</feature>
<feature type="transmembrane region" description="Helical" evidence="4">
    <location>
        <begin position="12"/>
        <end position="32"/>
    </location>
</feature>
<feature type="transmembrane region" description="Helical" evidence="4">
    <location>
        <begin position="111"/>
        <end position="128"/>
    </location>
</feature>
<name>A0ABR8XNH0_9BACL</name>
<dbReference type="Gene3D" id="1.10.287.950">
    <property type="entry name" value="Methyl-accepting chemotaxis protein"/>
    <property type="match status" value="1"/>
</dbReference>
<accession>A0ABR8XNH0</accession>
<dbReference type="Pfam" id="PF00015">
    <property type="entry name" value="MCPsignal"/>
    <property type="match status" value="1"/>
</dbReference>
<evidence type="ECO:0000256" key="2">
    <source>
        <dbReference type="PROSITE-ProRule" id="PRU00284"/>
    </source>
</evidence>
<dbReference type="Proteomes" id="UP000600565">
    <property type="component" value="Unassembled WGS sequence"/>
</dbReference>
<protein>
    <submittedName>
        <fullName evidence="6">Chemotaxis protein</fullName>
    </submittedName>
</protein>
<organism evidence="6 7">
    <name type="scientific">Solibacillus merdavium</name>
    <dbReference type="NCBI Taxonomy" id="2762218"/>
    <lineage>
        <taxon>Bacteria</taxon>
        <taxon>Bacillati</taxon>
        <taxon>Bacillota</taxon>
        <taxon>Bacilli</taxon>
        <taxon>Bacillales</taxon>
        <taxon>Caryophanaceae</taxon>
        <taxon>Solibacillus</taxon>
    </lineage>
</organism>
<dbReference type="EMBL" id="JACSPW010000008">
    <property type="protein sequence ID" value="MBD8033475.1"/>
    <property type="molecule type" value="Genomic_DNA"/>
</dbReference>
<evidence type="ECO:0000256" key="3">
    <source>
        <dbReference type="SAM" id="Coils"/>
    </source>
</evidence>
<dbReference type="SMART" id="SM00283">
    <property type="entry name" value="MA"/>
    <property type="match status" value="1"/>
</dbReference>
<keyword evidence="4" id="KW-1133">Transmembrane helix</keyword>
<feature type="transmembrane region" description="Helical" evidence="4">
    <location>
        <begin position="63"/>
        <end position="83"/>
    </location>
</feature>
<evidence type="ECO:0000313" key="6">
    <source>
        <dbReference type="EMBL" id="MBD8033475.1"/>
    </source>
</evidence>
<gene>
    <name evidence="6" type="ORF">H9632_10370</name>
</gene>
<keyword evidence="3" id="KW-0175">Coiled coil</keyword>
<evidence type="ECO:0000256" key="1">
    <source>
        <dbReference type="ARBA" id="ARBA00023224"/>
    </source>
</evidence>
<comment type="caution">
    <text evidence="6">The sequence shown here is derived from an EMBL/GenBank/DDBJ whole genome shotgun (WGS) entry which is preliminary data.</text>
</comment>
<dbReference type="PANTHER" id="PTHR32089:SF112">
    <property type="entry name" value="LYSOZYME-LIKE PROTEIN-RELATED"/>
    <property type="match status" value="1"/>
</dbReference>
<keyword evidence="1 2" id="KW-0807">Transducer</keyword>
<evidence type="ECO:0000259" key="5">
    <source>
        <dbReference type="PROSITE" id="PS50111"/>
    </source>
</evidence>
<feature type="transmembrane region" description="Helical" evidence="4">
    <location>
        <begin position="38"/>
        <end position="58"/>
    </location>
</feature>
<evidence type="ECO:0000256" key="4">
    <source>
        <dbReference type="SAM" id="Phobius"/>
    </source>
</evidence>
<keyword evidence="4" id="KW-0812">Transmembrane</keyword>
<dbReference type="RefSeq" id="WP_191704025.1">
    <property type="nucleotide sequence ID" value="NZ_JACSPW010000008.1"/>
</dbReference>
<dbReference type="PANTHER" id="PTHR32089">
    <property type="entry name" value="METHYL-ACCEPTING CHEMOTAXIS PROTEIN MCPB"/>
    <property type="match status" value="1"/>
</dbReference>
<dbReference type="PROSITE" id="PS50111">
    <property type="entry name" value="CHEMOTAXIS_TRANSDUC_2"/>
    <property type="match status" value="1"/>
</dbReference>
<reference evidence="6 7" key="1">
    <citation type="submission" date="2020-08" db="EMBL/GenBank/DDBJ databases">
        <title>A Genomic Blueprint of the Chicken Gut Microbiome.</title>
        <authorList>
            <person name="Gilroy R."/>
            <person name="Ravi A."/>
            <person name="Getino M."/>
            <person name="Pursley I."/>
            <person name="Horton D.L."/>
            <person name="Alikhan N.-F."/>
            <person name="Baker D."/>
            <person name="Gharbi K."/>
            <person name="Hall N."/>
            <person name="Watson M."/>
            <person name="Adriaenssens E.M."/>
            <person name="Foster-Nyarko E."/>
            <person name="Jarju S."/>
            <person name="Secka A."/>
            <person name="Antonio M."/>
            <person name="Oren A."/>
            <person name="Chaudhuri R."/>
            <person name="La Ragione R.M."/>
            <person name="Hildebrand F."/>
            <person name="Pallen M.J."/>
        </authorList>
    </citation>
    <scope>NUCLEOTIDE SEQUENCE [LARGE SCALE GENOMIC DNA]</scope>
    <source>
        <strain evidence="6 7">Sa1YVA6</strain>
    </source>
</reference>
<dbReference type="InterPro" id="IPR004089">
    <property type="entry name" value="MCPsignal_dom"/>
</dbReference>